<evidence type="ECO:0000313" key="2">
    <source>
        <dbReference type="Proteomes" id="UP000001514"/>
    </source>
</evidence>
<proteinExistence type="predicted"/>
<keyword evidence="2" id="KW-1185">Reference proteome</keyword>
<sequence>MPRAGIKFVIRMIPLNDDLCIGPVDALSWQYDVADLTTWRMTQLRTSAGVLRGTFVAVIKPSSLGGSESSCISKCVGRNIEATGIVSKALFNAAAKRVIVVSDGVQGESVGDLGRALPDEDFHQAVVLVFANKQDAMAPAGVTNKDDEYPCCPGELRKRHPAIPYRDGVEEIRHARSARESRTAEEHDIGIAVICSNLHSFCEAADFMEQPGLSQETYERLRECCIFKPVFASPRGYRVHHAGEWRRHCISKIIRCKSAVNIIAGKTWPERRSSREESRINRSLRLTCTCESAQNYIVQVCAARVSKTVHVVDRDEHFANPQYELTMDKQRLGALCDCCRGKPFFGLECNYWTERILWSKGDLWCADFVMSYLCKSPEMVDRIISGDVPLHGQPFTELFPDARFYKRFKKRKSNAGPIFEKLRGRPVFAPDIDDEDGEELTREWVEAGTEFVLADLGSSNQWQRSAGWPKPAHAMLLQRRDALGEACFCGERDVWAGMVPEWLVWMTDEEYLERVRAAAYPLAVLVVPDGYYGCRMYYNAKHCGVIGGMLSGLLDCTDHDCVCAILNRGNDRFIPRWVE</sequence>
<dbReference type="EMBL" id="GL377621">
    <property type="protein sequence ID" value="EFJ15840.1"/>
    <property type="molecule type" value="Genomic_DNA"/>
</dbReference>
<organism evidence="2">
    <name type="scientific">Selaginella moellendorffii</name>
    <name type="common">Spikemoss</name>
    <dbReference type="NCBI Taxonomy" id="88036"/>
    <lineage>
        <taxon>Eukaryota</taxon>
        <taxon>Viridiplantae</taxon>
        <taxon>Streptophyta</taxon>
        <taxon>Embryophyta</taxon>
        <taxon>Tracheophyta</taxon>
        <taxon>Lycopodiopsida</taxon>
        <taxon>Selaginellales</taxon>
        <taxon>Selaginellaceae</taxon>
        <taxon>Selaginella</taxon>
    </lineage>
</organism>
<protein>
    <submittedName>
        <fullName evidence="1">Uncharacterized protein</fullName>
    </submittedName>
</protein>
<dbReference type="InParanoid" id="D8SIB4"/>
<dbReference type="HOGENOM" id="CLU_471267_0_0_1"/>
<dbReference type="InterPro" id="IPR035427">
    <property type="entry name" value="Tim10-like_dom_sf"/>
</dbReference>
<dbReference type="SUPFAM" id="SSF144122">
    <property type="entry name" value="Tim10-like"/>
    <property type="match status" value="1"/>
</dbReference>
<accession>D8SIB4</accession>
<gene>
    <name evidence="1" type="ORF">SELMODRAFT_422413</name>
</gene>
<reference evidence="1 2" key="1">
    <citation type="journal article" date="2011" name="Science">
        <title>The Selaginella genome identifies genetic changes associated with the evolution of vascular plants.</title>
        <authorList>
            <person name="Banks J.A."/>
            <person name="Nishiyama T."/>
            <person name="Hasebe M."/>
            <person name="Bowman J.L."/>
            <person name="Gribskov M."/>
            <person name="dePamphilis C."/>
            <person name="Albert V.A."/>
            <person name="Aono N."/>
            <person name="Aoyama T."/>
            <person name="Ambrose B.A."/>
            <person name="Ashton N.W."/>
            <person name="Axtell M.J."/>
            <person name="Barker E."/>
            <person name="Barker M.S."/>
            <person name="Bennetzen J.L."/>
            <person name="Bonawitz N.D."/>
            <person name="Chapple C."/>
            <person name="Cheng C."/>
            <person name="Correa L.G."/>
            <person name="Dacre M."/>
            <person name="DeBarry J."/>
            <person name="Dreyer I."/>
            <person name="Elias M."/>
            <person name="Engstrom E.M."/>
            <person name="Estelle M."/>
            <person name="Feng L."/>
            <person name="Finet C."/>
            <person name="Floyd S.K."/>
            <person name="Frommer W.B."/>
            <person name="Fujita T."/>
            <person name="Gramzow L."/>
            <person name="Gutensohn M."/>
            <person name="Harholt J."/>
            <person name="Hattori M."/>
            <person name="Heyl A."/>
            <person name="Hirai T."/>
            <person name="Hiwatashi Y."/>
            <person name="Ishikawa M."/>
            <person name="Iwata M."/>
            <person name="Karol K.G."/>
            <person name="Koehler B."/>
            <person name="Kolukisaoglu U."/>
            <person name="Kubo M."/>
            <person name="Kurata T."/>
            <person name="Lalonde S."/>
            <person name="Li K."/>
            <person name="Li Y."/>
            <person name="Litt A."/>
            <person name="Lyons E."/>
            <person name="Manning G."/>
            <person name="Maruyama T."/>
            <person name="Michael T.P."/>
            <person name="Mikami K."/>
            <person name="Miyazaki S."/>
            <person name="Morinaga S."/>
            <person name="Murata T."/>
            <person name="Mueller-Roeber B."/>
            <person name="Nelson D.R."/>
            <person name="Obara M."/>
            <person name="Oguri Y."/>
            <person name="Olmstead R.G."/>
            <person name="Onodera N."/>
            <person name="Petersen B.L."/>
            <person name="Pils B."/>
            <person name="Prigge M."/>
            <person name="Rensing S.A."/>
            <person name="Riano-Pachon D.M."/>
            <person name="Roberts A.W."/>
            <person name="Sato Y."/>
            <person name="Scheller H.V."/>
            <person name="Schulz B."/>
            <person name="Schulz C."/>
            <person name="Shakirov E.V."/>
            <person name="Shibagaki N."/>
            <person name="Shinohara N."/>
            <person name="Shippen D.E."/>
            <person name="Soerensen I."/>
            <person name="Sotooka R."/>
            <person name="Sugimoto N."/>
            <person name="Sugita M."/>
            <person name="Sumikawa N."/>
            <person name="Tanurdzic M."/>
            <person name="Theissen G."/>
            <person name="Ulvskov P."/>
            <person name="Wakazuki S."/>
            <person name="Weng J.K."/>
            <person name="Willats W.W."/>
            <person name="Wipf D."/>
            <person name="Wolf P.G."/>
            <person name="Yang L."/>
            <person name="Zimmer A.D."/>
            <person name="Zhu Q."/>
            <person name="Mitros T."/>
            <person name="Hellsten U."/>
            <person name="Loque D."/>
            <person name="Otillar R."/>
            <person name="Salamov A."/>
            <person name="Schmutz J."/>
            <person name="Shapiro H."/>
            <person name="Lindquist E."/>
            <person name="Lucas S."/>
            <person name="Rokhsar D."/>
            <person name="Grigoriev I.V."/>
        </authorList>
    </citation>
    <scope>NUCLEOTIDE SEQUENCE [LARGE SCALE GENOMIC DNA]</scope>
</reference>
<dbReference type="STRING" id="88036.D8SIB4"/>
<dbReference type="Proteomes" id="UP000001514">
    <property type="component" value="Unassembled WGS sequence"/>
</dbReference>
<name>D8SIB4_SELML</name>
<dbReference type="Gramene" id="EFJ15840">
    <property type="protein sequence ID" value="EFJ15840"/>
    <property type="gene ID" value="SELMODRAFT_422413"/>
</dbReference>
<dbReference type="KEGG" id="smo:SELMODRAFT_422413"/>
<evidence type="ECO:0000313" key="1">
    <source>
        <dbReference type="EMBL" id="EFJ15840.1"/>
    </source>
</evidence>
<dbReference type="AlphaFoldDB" id="D8SIB4"/>